<proteinExistence type="predicted"/>
<reference evidence="2" key="1">
    <citation type="submission" date="2017-02" db="UniProtKB">
        <authorList>
            <consortium name="WormBaseParasite"/>
        </authorList>
    </citation>
    <scope>IDENTIFICATION</scope>
</reference>
<protein>
    <submittedName>
        <fullName evidence="2">TIGR02449 family protein</fullName>
    </submittedName>
</protein>
<dbReference type="WBParaSite" id="SPAL_0001671200.1">
    <property type="protein sequence ID" value="SPAL_0001671200.1"/>
    <property type="gene ID" value="SPAL_0001671200"/>
</dbReference>
<name>A0A0N5CFS9_STREA</name>
<organism evidence="1 2">
    <name type="scientific">Strongyloides papillosus</name>
    <name type="common">Intestinal threadworm</name>
    <dbReference type="NCBI Taxonomy" id="174720"/>
    <lineage>
        <taxon>Eukaryota</taxon>
        <taxon>Metazoa</taxon>
        <taxon>Ecdysozoa</taxon>
        <taxon>Nematoda</taxon>
        <taxon>Chromadorea</taxon>
        <taxon>Rhabditida</taxon>
        <taxon>Tylenchina</taxon>
        <taxon>Panagrolaimomorpha</taxon>
        <taxon>Strongyloidoidea</taxon>
        <taxon>Strongyloididae</taxon>
        <taxon>Strongyloides</taxon>
    </lineage>
</organism>
<dbReference type="Proteomes" id="UP000046392">
    <property type="component" value="Unplaced"/>
</dbReference>
<evidence type="ECO:0000313" key="2">
    <source>
        <dbReference type="WBParaSite" id="SPAL_0001671200.1"/>
    </source>
</evidence>
<evidence type="ECO:0000313" key="1">
    <source>
        <dbReference type="Proteomes" id="UP000046392"/>
    </source>
</evidence>
<accession>A0A0N5CFS9</accession>
<dbReference type="AlphaFoldDB" id="A0A0N5CFS9"/>
<sequence>MENNQSINSGKIEKLASYLLKFQEADRKIISAFEFLEVKLRQETKAVRKARTEAIDVNYEKKRVGTIKSRVERIVDHLNSIEFD</sequence>
<keyword evidence="1" id="KW-1185">Reference proteome</keyword>